<feature type="binding site" evidence="6">
    <location>
        <position position="359"/>
    </location>
    <ligand>
        <name>Mn(2+)</name>
        <dbReference type="ChEBI" id="CHEBI:29035"/>
        <label>2</label>
    </ligand>
</feature>
<feature type="binding site" evidence="6">
    <location>
        <position position="348"/>
    </location>
    <ligand>
        <name>Mn(2+)</name>
        <dbReference type="ChEBI" id="CHEBI:29035"/>
        <label>1</label>
    </ligand>
</feature>
<dbReference type="AlphaFoldDB" id="J3TXU8"/>
<evidence type="ECO:0000256" key="1">
    <source>
        <dbReference type="ARBA" id="ARBA00010373"/>
    </source>
</evidence>
<dbReference type="GO" id="GO:0005829">
    <property type="term" value="C:cytosol"/>
    <property type="evidence" value="ECO:0007669"/>
    <property type="project" value="TreeGrafter"/>
</dbReference>
<dbReference type="NCBIfam" id="TIGR01696">
    <property type="entry name" value="deoB"/>
    <property type="match status" value="1"/>
</dbReference>
<dbReference type="NCBIfam" id="NF003766">
    <property type="entry name" value="PRK05362.1"/>
    <property type="match status" value="1"/>
</dbReference>
<dbReference type="PIRSF" id="PIRSF001491">
    <property type="entry name" value="Ppentomutase"/>
    <property type="match status" value="1"/>
</dbReference>
<dbReference type="GO" id="GO:0009117">
    <property type="term" value="P:nucleotide metabolic process"/>
    <property type="evidence" value="ECO:0007669"/>
    <property type="project" value="UniProtKB-UniRule"/>
</dbReference>
<keyword evidence="5 6" id="KW-0413">Isomerase</keyword>
<evidence type="ECO:0000256" key="3">
    <source>
        <dbReference type="ARBA" id="ARBA00022723"/>
    </source>
</evidence>
<evidence type="ECO:0000256" key="5">
    <source>
        <dbReference type="ARBA" id="ARBA00023235"/>
    </source>
</evidence>
<dbReference type="RefSeq" id="WP_014888402.1">
    <property type="nucleotide sequence ID" value="NC_018419.1"/>
</dbReference>
<keyword evidence="3 6" id="KW-0479">Metal-binding</keyword>
<sequence length="407" mass="44355">MQRVFIMVLDSFGIGSAGDADKYGDHGSDTLGHIAERCERGDANHGRQGPLKLPHLTRLGLAKAAEKSTGHFPSGLDKQAKIIGRYAYASEISSGKDTPSGHWEMAGVPVLCDWGYFPKKENSFPPALLKALVARADLPGFLGNCHASGTMILNRLGEEHMRSGKPLLYTSTDSVFQIACHEETFGLQRLYDVSKIARAMLTDGGYNINRVIVRPFVGTKAGKFERTGNRQDLSVPPPSDTILQKLLQEKGGTVVSVGKIADIYAHIGISKTVQANGLNALLDATVQEMDAAGDNTLVFTNFVDFDSAYGHRRDVAGYAAALELFDRRLPELMARVKDHDILILSADHGCDPTWHGTDHTREHVPVLIYGPKINPGFYGHRTTFADIGQTVAYYFGLSPMSYGIPII</sequence>
<accession>J3TXU8</accession>
<dbReference type="HAMAP" id="MF_00740">
    <property type="entry name" value="Phosphopentomut"/>
    <property type="match status" value="1"/>
</dbReference>
<dbReference type="Gene3D" id="3.40.720.10">
    <property type="entry name" value="Alkaline Phosphatase, subunit A"/>
    <property type="match status" value="1"/>
</dbReference>
<evidence type="ECO:0000259" key="8">
    <source>
        <dbReference type="Pfam" id="PF01676"/>
    </source>
</evidence>
<dbReference type="Gene3D" id="3.30.70.1250">
    <property type="entry name" value="Phosphopentomutase"/>
    <property type="match status" value="1"/>
</dbReference>
<reference evidence="9 10" key="1">
    <citation type="journal article" date="2012" name="Mol. Biol. Evol.">
        <title>Genome reduction and co-evolution between the primary and secondary bacterial symbionts of psyllids.</title>
        <authorList>
            <person name="Sloan D.B."/>
            <person name="Moran N.A."/>
        </authorList>
    </citation>
    <scope>NUCLEOTIDE SEQUENCE [LARGE SCALE GENOMIC DNA]</scope>
    <source>
        <strain evidence="9">Ceuc_S</strain>
    </source>
</reference>
<name>J3TXU8_9ENTR</name>
<keyword evidence="4 6" id="KW-0464">Manganese</keyword>
<dbReference type="PANTHER" id="PTHR21110:SF0">
    <property type="entry name" value="PHOSPHOPENTOMUTASE"/>
    <property type="match status" value="1"/>
</dbReference>
<dbReference type="Proteomes" id="UP000003936">
    <property type="component" value="Chromosome"/>
</dbReference>
<organism evidence="9 10">
    <name type="scientific">secondary endosymbiont of Ctenarytaina eucalypti</name>
    <dbReference type="NCBI Taxonomy" id="1199245"/>
    <lineage>
        <taxon>Bacteria</taxon>
        <taxon>Pseudomonadati</taxon>
        <taxon>Pseudomonadota</taxon>
        <taxon>Gammaproteobacteria</taxon>
        <taxon>Enterobacterales</taxon>
        <taxon>Enterobacteriaceae</taxon>
        <taxon>aphid secondary symbionts</taxon>
    </lineage>
</organism>
<dbReference type="InterPro" id="IPR010045">
    <property type="entry name" value="DeoB"/>
</dbReference>
<dbReference type="GO" id="GO:0006018">
    <property type="term" value="P:2-deoxyribose 1-phosphate catabolic process"/>
    <property type="evidence" value="ECO:0007669"/>
    <property type="project" value="UniProtKB-UniRule"/>
</dbReference>
<dbReference type="Pfam" id="PF01676">
    <property type="entry name" value="Metalloenzyme"/>
    <property type="match status" value="1"/>
</dbReference>
<feature type="binding site" evidence="6">
    <location>
        <position position="306"/>
    </location>
    <ligand>
        <name>Mn(2+)</name>
        <dbReference type="ChEBI" id="CHEBI:29035"/>
        <label>2</label>
    </ligand>
</feature>
<dbReference type="GO" id="GO:0006015">
    <property type="term" value="P:5-phosphoribose 1-diphosphate biosynthetic process"/>
    <property type="evidence" value="ECO:0007669"/>
    <property type="project" value="UniProtKB-UniPathway"/>
</dbReference>
<comment type="catalytic activity">
    <reaction evidence="6">
        <text>alpha-D-ribose 1-phosphate = D-ribose 5-phosphate</text>
        <dbReference type="Rhea" id="RHEA:18793"/>
        <dbReference type="ChEBI" id="CHEBI:57720"/>
        <dbReference type="ChEBI" id="CHEBI:78346"/>
        <dbReference type="EC" id="5.4.2.7"/>
    </reaction>
</comment>
<protein>
    <recommendedName>
        <fullName evidence="6 7">Phosphopentomutase</fullName>
        <ecNumber evidence="6 7">5.4.2.7</ecNumber>
    </recommendedName>
    <alternativeName>
        <fullName evidence="6">Phosphodeoxyribomutase</fullName>
    </alternativeName>
</protein>
<comment type="function">
    <text evidence="6">Isomerase that catalyzes the conversion of deoxy-ribose 1-phosphate (dRib-1-P) and ribose 1-phosphate (Rib-1-P) to deoxy-ribose 5-phosphate (dRib-5-P) and ribose 5-phosphate (Rib-5-P), respectively.</text>
</comment>
<keyword evidence="2 6" id="KW-0963">Cytoplasm</keyword>
<keyword evidence="10" id="KW-1185">Reference proteome</keyword>
<dbReference type="GO" id="GO:0043094">
    <property type="term" value="P:metabolic compound salvage"/>
    <property type="evidence" value="ECO:0007669"/>
    <property type="project" value="UniProtKB-UniRule"/>
</dbReference>
<dbReference type="OrthoDB" id="9769930at2"/>
<feature type="binding site" evidence="6">
    <location>
        <position position="347"/>
    </location>
    <ligand>
        <name>Mn(2+)</name>
        <dbReference type="ChEBI" id="CHEBI:29035"/>
        <label>1</label>
    </ligand>
</feature>
<dbReference type="EMBL" id="CP003546">
    <property type="protein sequence ID" value="AFP85105.1"/>
    <property type="molecule type" value="Genomic_DNA"/>
</dbReference>
<feature type="binding site" evidence="6">
    <location>
        <position position="10"/>
    </location>
    <ligand>
        <name>Mn(2+)</name>
        <dbReference type="ChEBI" id="CHEBI:29035"/>
        <label>1</label>
    </ligand>
</feature>
<feature type="domain" description="Metalloenzyme" evidence="8">
    <location>
        <begin position="2"/>
        <end position="398"/>
    </location>
</feature>
<evidence type="ECO:0000256" key="4">
    <source>
        <dbReference type="ARBA" id="ARBA00023211"/>
    </source>
</evidence>
<dbReference type="SUPFAM" id="SSF143856">
    <property type="entry name" value="DeoB insert domain-like"/>
    <property type="match status" value="1"/>
</dbReference>
<dbReference type="PATRIC" id="fig|1199245.3.peg.852"/>
<gene>
    <name evidence="6" type="primary">deoB</name>
    <name evidence="9" type="ORF">A359_07340</name>
</gene>
<comment type="subcellular location">
    <subcellularLocation>
        <location evidence="6">Cytoplasm</location>
    </subcellularLocation>
</comment>
<comment type="pathway">
    <text evidence="6">Carbohydrate degradation; 2-deoxy-D-ribose 1-phosphate degradation; D-glyceraldehyde 3-phosphate and acetaldehyde from 2-deoxy-alpha-D-ribose 1-phosphate: step 1/2.</text>
</comment>
<comment type="cofactor">
    <cofactor evidence="6">
        <name>Mn(2+)</name>
        <dbReference type="ChEBI" id="CHEBI:29035"/>
    </cofactor>
    <text evidence="6">Binds 2 manganese ions.</text>
</comment>
<dbReference type="STRING" id="1199245.A359_07340"/>
<dbReference type="EC" id="5.4.2.7" evidence="6 7"/>
<comment type="catalytic activity">
    <reaction evidence="6">
        <text>2-deoxy-alpha-D-ribose 1-phosphate = 2-deoxy-D-ribose 5-phosphate</text>
        <dbReference type="Rhea" id="RHEA:27658"/>
        <dbReference type="ChEBI" id="CHEBI:57259"/>
        <dbReference type="ChEBI" id="CHEBI:62877"/>
        <dbReference type="EC" id="5.4.2.7"/>
    </reaction>
</comment>
<dbReference type="InterPro" id="IPR017850">
    <property type="entry name" value="Alkaline_phosphatase_core_sf"/>
</dbReference>
<evidence type="ECO:0000256" key="7">
    <source>
        <dbReference type="NCBIfam" id="TIGR01696"/>
    </source>
</evidence>
<dbReference type="InterPro" id="IPR006124">
    <property type="entry name" value="Metalloenzyme"/>
</dbReference>
<proteinExistence type="inferred from homology"/>
<feature type="binding site" evidence="6">
    <location>
        <position position="311"/>
    </location>
    <ligand>
        <name>Mn(2+)</name>
        <dbReference type="ChEBI" id="CHEBI:29035"/>
        <label>2</label>
    </ligand>
</feature>
<dbReference type="GO" id="GO:0008973">
    <property type="term" value="F:phosphopentomutase activity"/>
    <property type="evidence" value="ECO:0007669"/>
    <property type="project" value="UniProtKB-UniRule"/>
</dbReference>
<evidence type="ECO:0000256" key="2">
    <source>
        <dbReference type="ARBA" id="ARBA00022490"/>
    </source>
</evidence>
<dbReference type="InterPro" id="IPR024052">
    <property type="entry name" value="Phosphopentomutase_DeoB_cap_sf"/>
</dbReference>
<dbReference type="CDD" id="cd16009">
    <property type="entry name" value="PPM"/>
    <property type="match status" value="1"/>
</dbReference>
<comment type="similarity">
    <text evidence="1 6">Belongs to the phosphopentomutase family.</text>
</comment>
<evidence type="ECO:0000313" key="9">
    <source>
        <dbReference type="EMBL" id="AFP85105.1"/>
    </source>
</evidence>
<dbReference type="PANTHER" id="PTHR21110">
    <property type="entry name" value="PHOSPHOPENTOMUTASE"/>
    <property type="match status" value="1"/>
</dbReference>
<dbReference type="GO" id="GO:0030145">
    <property type="term" value="F:manganese ion binding"/>
    <property type="evidence" value="ECO:0007669"/>
    <property type="project" value="UniProtKB-UniRule"/>
</dbReference>
<evidence type="ECO:0000256" key="6">
    <source>
        <dbReference type="HAMAP-Rule" id="MF_00740"/>
    </source>
</evidence>
<dbReference type="HOGENOM" id="CLU_053861_0_0_6"/>
<dbReference type="GO" id="GO:0000287">
    <property type="term" value="F:magnesium ion binding"/>
    <property type="evidence" value="ECO:0007669"/>
    <property type="project" value="UniProtKB-UniRule"/>
</dbReference>
<dbReference type="KEGG" id="sect:A359_07340"/>
<dbReference type="UniPathway" id="UPA00087">
    <property type="reaction ID" value="UER00173"/>
</dbReference>
<dbReference type="SUPFAM" id="SSF53649">
    <property type="entry name" value="Alkaline phosphatase-like"/>
    <property type="match status" value="1"/>
</dbReference>
<evidence type="ECO:0000313" key="10">
    <source>
        <dbReference type="Proteomes" id="UP000003936"/>
    </source>
</evidence>
<dbReference type="FunFam" id="3.30.70.1250:FF:000001">
    <property type="entry name" value="Phosphopentomutase"/>
    <property type="match status" value="1"/>
</dbReference>